<evidence type="ECO:0000256" key="2">
    <source>
        <dbReference type="ARBA" id="ARBA00022857"/>
    </source>
</evidence>
<keyword evidence="10" id="KW-1185">Reference proteome</keyword>
<dbReference type="Pfam" id="PF14748">
    <property type="entry name" value="P5CR_dimer"/>
    <property type="match status" value="1"/>
</dbReference>
<dbReference type="InterPro" id="IPR028939">
    <property type="entry name" value="P5C_Rdtase_cat_N"/>
</dbReference>
<reference evidence="9" key="2">
    <citation type="submission" date="2020-09" db="EMBL/GenBank/DDBJ databases">
        <authorList>
            <person name="Sun Q."/>
            <person name="Ohkuma M."/>
        </authorList>
    </citation>
    <scope>NUCLEOTIDE SEQUENCE</scope>
    <source>
        <strain evidence="9">JCM 31311</strain>
    </source>
</reference>
<organism evidence="9 10">
    <name type="scientific">Deinococcus ruber</name>
    <dbReference type="NCBI Taxonomy" id="1848197"/>
    <lineage>
        <taxon>Bacteria</taxon>
        <taxon>Thermotogati</taxon>
        <taxon>Deinococcota</taxon>
        <taxon>Deinococci</taxon>
        <taxon>Deinococcales</taxon>
        <taxon>Deinococcaceae</taxon>
        <taxon>Deinococcus</taxon>
    </lineage>
</organism>
<comment type="pathway">
    <text evidence="4 6">Amino-acid biosynthesis; L-proline biosynthesis; L-proline from L-glutamate 5-semialdehyde: step 1/1.</text>
</comment>
<feature type="domain" description="Pyrroline-5-carboxylate reductase catalytic N-terminal" evidence="7">
    <location>
        <begin position="2"/>
        <end position="96"/>
    </location>
</feature>
<dbReference type="EC" id="1.5.1.2" evidence="4 5"/>
<name>A0A918FGK4_9DEIO</name>
<dbReference type="EMBL" id="BMQL01000072">
    <property type="protein sequence ID" value="GGR36286.1"/>
    <property type="molecule type" value="Genomic_DNA"/>
</dbReference>
<dbReference type="InterPro" id="IPR036291">
    <property type="entry name" value="NAD(P)-bd_dom_sf"/>
</dbReference>
<sequence>MKLAIVGVGKLGLSLLEGILRRGVLQPQEIGLLDANTERTEALSERLGVQVLDERQLGNAPHVLLSVQPRILPDISEWLSAPLPSGEGRGYISTLAGVSTETLSRRLHTRRVVRVMPNLAATIGQAQTAITAPLEAHAAGDVAFARELFGAVGQVYELSEHLLHVFTGMSASGPAYLAVVAESLADGGVRMGLPRALAQELAARLMSASGDLLLSRAHPGMLKDEVASPGGTTIAGIEALEKAGVRGGLISAVVAATQRSMELGKDQE</sequence>
<dbReference type="Proteomes" id="UP000603865">
    <property type="component" value="Unassembled WGS sequence"/>
</dbReference>
<dbReference type="Pfam" id="PF03807">
    <property type="entry name" value="F420_oxidored"/>
    <property type="match status" value="1"/>
</dbReference>
<dbReference type="FunFam" id="1.10.3730.10:FF:000001">
    <property type="entry name" value="Pyrroline-5-carboxylate reductase"/>
    <property type="match status" value="1"/>
</dbReference>
<accession>A0A918FGK4</accession>
<evidence type="ECO:0000256" key="5">
    <source>
        <dbReference type="NCBIfam" id="TIGR00112"/>
    </source>
</evidence>
<comment type="catalytic activity">
    <reaction evidence="4">
        <text>L-proline + NAD(+) = (S)-1-pyrroline-5-carboxylate + NADH + 2 H(+)</text>
        <dbReference type="Rhea" id="RHEA:14105"/>
        <dbReference type="ChEBI" id="CHEBI:15378"/>
        <dbReference type="ChEBI" id="CHEBI:17388"/>
        <dbReference type="ChEBI" id="CHEBI:57540"/>
        <dbReference type="ChEBI" id="CHEBI:57945"/>
        <dbReference type="ChEBI" id="CHEBI:60039"/>
        <dbReference type="EC" id="1.5.1.2"/>
    </reaction>
</comment>
<reference evidence="9" key="1">
    <citation type="journal article" date="2014" name="Int. J. Syst. Evol. Microbiol.">
        <title>Complete genome sequence of Corynebacterium casei LMG S-19264T (=DSM 44701T), isolated from a smear-ripened cheese.</title>
        <authorList>
            <consortium name="US DOE Joint Genome Institute (JGI-PGF)"/>
            <person name="Walter F."/>
            <person name="Albersmeier A."/>
            <person name="Kalinowski J."/>
            <person name="Ruckert C."/>
        </authorList>
    </citation>
    <scope>NUCLEOTIDE SEQUENCE</scope>
    <source>
        <strain evidence="9">JCM 31311</strain>
    </source>
</reference>
<dbReference type="InterPro" id="IPR053790">
    <property type="entry name" value="P5CR-like_CS"/>
</dbReference>
<keyword evidence="3 4" id="KW-0560">Oxidoreductase</keyword>
<comment type="similarity">
    <text evidence="1 4 6">Belongs to the pyrroline-5-carboxylate reductase family.</text>
</comment>
<keyword evidence="4 6" id="KW-0641">Proline biosynthesis</keyword>
<dbReference type="InterPro" id="IPR029036">
    <property type="entry name" value="P5CR_dimer"/>
</dbReference>
<comment type="catalytic activity">
    <reaction evidence="4 6">
        <text>L-proline + NADP(+) = (S)-1-pyrroline-5-carboxylate + NADPH + 2 H(+)</text>
        <dbReference type="Rhea" id="RHEA:14109"/>
        <dbReference type="ChEBI" id="CHEBI:15378"/>
        <dbReference type="ChEBI" id="CHEBI:17388"/>
        <dbReference type="ChEBI" id="CHEBI:57783"/>
        <dbReference type="ChEBI" id="CHEBI:58349"/>
        <dbReference type="ChEBI" id="CHEBI:60039"/>
        <dbReference type="EC" id="1.5.1.2"/>
    </reaction>
</comment>
<dbReference type="SUPFAM" id="SSF48179">
    <property type="entry name" value="6-phosphogluconate dehydrogenase C-terminal domain-like"/>
    <property type="match status" value="1"/>
</dbReference>
<dbReference type="RefSeq" id="WP_189093501.1">
    <property type="nucleotide sequence ID" value="NZ_BMQL01000072.1"/>
</dbReference>
<keyword evidence="4 6" id="KW-0028">Amino-acid biosynthesis</keyword>
<evidence type="ECO:0000313" key="9">
    <source>
        <dbReference type="EMBL" id="GGR36286.1"/>
    </source>
</evidence>
<gene>
    <name evidence="4 9" type="primary">proC</name>
    <name evidence="9" type="ORF">GCM10008957_52530</name>
</gene>
<keyword evidence="2 4" id="KW-0521">NADP</keyword>
<evidence type="ECO:0000256" key="4">
    <source>
        <dbReference type="HAMAP-Rule" id="MF_01925"/>
    </source>
</evidence>
<feature type="domain" description="Pyrroline-5-carboxylate reductase dimerisation" evidence="8">
    <location>
        <begin position="160"/>
        <end position="263"/>
    </location>
</feature>
<evidence type="ECO:0000256" key="1">
    <source>
        <dbReference type="ARBA" id="ARBA00005525"/>
    </source>
</evidence>
<proteinExistence type="inferred from homology"/>
<dbReference type="GO" id="GO:0004735">
    <property type="term" value="F:pyrroline-5-carboxylate reductase activity"/>
    <property type="evidence" value="ECO:0007669"/>
    <property type="project" value="UniProtKB-UniRule"/>
</dbReference>
<comment type="function">
    <text evidence="4">Catalyzes the reduction of 1-pyrroline-5-carboxylate (PCA) to L-proline.</text>
</comment>
<evidence type="ECO:0000256" key="3">
    <source>
        <dbReference type="ARBA" id="ARBA00023002"/>
    </source>
</evidence>
<protein>
    <recommendedName>
        <fullName evidence="4 5">Pyrroline-5-carboxylate reductase</fullName>
        <shortName evidence="4">P5C reductase</shortName>
        <shortName evidence="4">P5CR</shortName>
        <ecNumber evidence="4 5">1.5.1.2</ecNumber>
    </recommendedName>
    <alternativeName>
        <fullName evidence="4">PCA reductase</fullName>
    </alternativeName>
</protein>
<dbReference type="PROSITE" id="PS00521">
    <property type="entry name" value="P5CR"/>
    <property type="match status" value="1"/>
</dbReference>
<dbReference type="AlphaFoldDB" id="A0A918FGK4"/>
<evidence type="ECO:0000259" key="8">
    <source>
        <dbReference type="Pfam" id="PF14748"/>
    </source>
</evidence>
<evidence type="ECO:0000256" key="6">
    <source>
        <dbReference type="RuleBase" id="RU003903"/>
    </source>
</evidence>
<comment type="subcellular location">
    <subcellularLocation>
        <location evidence="4">Cytoplasm</location>
    </subcellularLocation>
</comment>
<dbReference type="PANTHER" id="PTHR11645">
    <property type="entry name" value="PYRROLINE-5-CARBOXYLATE REDUCTASE"/>
    <property type="match status" value="1"/>
</dbReference>
<dbReference type="SUPFAM" id="SSF51735">
    <property type="entry name" value="NAD(P)-binding Rossmann-fold domains"/>
    <property type="match status" value="1"/>
</dbReference>
<dbReference type="NCBIfam" id="TIGR00112">
    <property type="entry name" value="proC"/>
    <property type="match status" value="1"/>
</dbReference>
<comment type="caution">
    <text evidence="9">The sequence shown here is derived from an EMBL/GenBank/DDBJ whole genome shotgun (WGS) entry which is preliminary data.</text>
</comment>
<dbReference type="Gene3D" id="3.40.50.720">
    <property type="entry name" value="NAD(P)-binding Rossmann-like Domain"/>
    <property type="match status" value="1"/>
</dbReference>
<dbReference type="PANTHER" id="PTHR11645:SF0">
    <property type="entry name" value="PYRROLINE-5-CARBOXYLATE REDUCTASE 3"/>
    <property type="match status" value="1"/>
</dbReference>
<dbReference type="HAMAP" id="MF_01925">
    <property type="entry name" value="P5C_reductase"/>
    <property type="match status" value="1"/>
</dbReference>
<keyword evidence="4" id="KW-0963">Cytoplasm</keyword>
<dbReference type="PIRSF" id="PIRSF000193">
    <property type="entry name" value="Pyrrol-5-carb_rd"/>
    <property type="match status" value="1"/>
</dbReference>
<dbReference type="InterPro" id="IPR008927">
    <property type="entry name" value="6-PGluconate_DH-like_C_sf"/>
</dbReference>
<evidence type="ECO:0000313" key="10">
    <source>
        <dbReference type="Proteomes" id="UP000603865"/>
    </source>
</evidence>
<dbReference type="Gene3D" id="1.10.3730.10">
    <property type="entry name" value="ProC C-terminal domain-like"/>
    <property type="match status" value="1"/>
</dbReference>
<evidence type="ECO:0000259" key="7">
    <source>
        <dbReference type="Pfam" id="PF03807"/>
    </source>
</evidence>
<dbReference type="InterPro" id="IPR000304">
    <property type="entry name" value="Pyrroline-COOH_reductase"/>
</dbReference>
<dbReference type="GO" id="GO:0055129">
    <property type="term" value="P:L-proline biosynthetic process"/>
    <property type="evidence" value="ECO:0007669"/>
    <property type="project" value="UniProtKB-UniRule"/>
</dbReference>
<dbReference type="GO" id="GO:0005737">
    <property type="term" value="C:cytoplasm"/>
    <property type="evidence" value="ECO:0007669"/>
    <property type="project" value="UniProtKB-SubCell"/>
</dbReference>